<dbReference type="PROSITE" id="PS50404">
    <property type="entry name" value="GST_NTER"/>
    <property type="match status" value="1"/>
</dbReference>
<dbReference type="InterPro" id="IPR004045">
    <property type="entry name" value="Glutathione_S-Trfase_N"/>
</dbReference>
<organism evidence="2 3">
    <name type="scientific">Minwuia thermotolerans</name>
    <dbReference type="NCBI Taxonomy" id="2056226"/>
    <lineage>
        <taxon>Bacteria</taxon>
        <taxon>Pseudomonadati</taxon>
        <taxon>Pseudomonadota</taxon>
        <taxon>Alphaproteobacteria</taxon>
        <taxon>Minwuiales</taxon>
        <taxon>Minwuiaceae</taxon>
        <taxon>Minwuia</taxon>
    </lineage>
</organism>
<dbReference type="AlphaFoldDB" id="A0A2M9FVT8"/>
<evidence type="ECO:0000313" key="2">
    <source>
        <dbReference type="EMBL" id="PJK27588.1"/>
    </source>
</evidence>
<name>A0A2M9FVT8_9PROT</name>
<evidence type="ECO:0000259" key="1">
    <source>
        <dbReference type="PROSITE" id="PS50404"/>
    </source>
</evidence>
<dbReference type="PANTHER" id="PTHR43968">
    <property type="match status" value="1"/>
</dbReference>
<dbReference type="PANTHER" id="PTHR43968:SF6">
    <property type="entry name" value="GLUTATHIONE S-TRANSFERASE OMEGA"/>
    <property type="match status" value="1"/>
</dbReference>
<sequence>MKLFHTQNSPYARRARLVARACRLDIEEVDMSPLAERAGELLEHGPGGKVPGLLTDTGVFICETLLITRYLNDAAGGKLTPRDAQAAEKVMELEGIGSLLMDSLFQRSQENRREAGEKSQAVIDREAERAARCYDALSQRLTHQPTVLNLGTIAAISALGYAEWRHADDNWREGRPGLAAWFNEMMVNPAVTETAPKF</sequence>
<reference evidence="2 3" key="1">
    <citation type="submission" date="2017-11" db="EMBL/GenBank/DDBJ databases">
        <title>Draft genome sequence of Rhizobiales bacterium SY3-13.</title>
        <authorList>
            <person name="Sun C."/>
        </authorList>
    </citation>
    <scope>NUCLEOTIDE SEQUENCE [LARGE SCALE GENOMIC DNA]</scope>
    <source>
        <strain evidence="2 3">SY3-13</strain>
    </source>
</reference>
<protein>
    <recommendedName>
        <fullName evidence="1">GST N-terminal domain-containing protein</fullName>
    </recommendedName>
</protein>
<dbReference type="SUPFAM" id="SSF47616">
    <property type="entry name" value="GST C-terminal domain-like"/>
    <property type="match status" value="1"/>
</dbReference>
<dbReference type="Pfam" id="PF13417">
    <property type="entry name" value="GST_N_3"/>
    <property type="match status" value="1"/>
</dbReference>
<proteinExistence type="predicted"/>
<dbReference type="Gene3D" id="3.40.30.10">
    <property type="entry name" value="Glutaredoxin"/>
    <property type="match status" value="1"/>
</dbReference>
<dbReference type="SUPFAM" id="SSF52833">
    <property type="entry name" value="Thioredoxin-like"/>
    <property type="match status" value="1"/>
</dbReference>
<feature type="domain" description="GST N-terminal" evidence="1">
    <location>
        <begin position="1"/>
        <end position="79"/>
    </location>
</feature>
<dbReference type="RefSeq" id="WP_109795301.1">
    <property type="nucleotide sequence ID" value="NZ_PHIG01000063.1"/>
</dbReference>
<gene>
    <name evidence="2" type="ORF">CVT23_22010</name>
</gene>
<dbReference type="InterPro" id="IPR036249">
    <property type="entry name" value="Thioredoxin-like_sf"/>
</dbReference>
<dbReference type="InterPro" id="IPR050983">
    <property type="entry name" value="GST_Omega/HSP26"/>
</dbReference>
<dbReference type="Proteomes" id="UP000229498">
    <property type="component" value="Unassembled WGS sequence"/>
</dbReference>
<dbReference type="EMBL" id="PHIG01000063">
    <property type="protein sequence ID" value="PJK27588.1"/>
    <property type="molecule type" value="Genomic_DNA"/>
</dbReference>
<comment type="caution">
    <text evidence="2">The sequence shown here is derived from an EMBL/GenBank/DDBJ whole genome shotgun (WGS) entry which is preliminary data.</text>
</comment>
<accession>A0A2M9FVT8</accession>
<evidence type="ECO:0000313" key="3">
    <source>
        <dbReference type="Proteomes" id="UP000229498"/>
    </source>
</evidence>
<dbReference type="InterPro" id="IPR036282">
    <property type="entry name" value="Glutathione-S-Trfase_C_sf"/>
</dbReference>
<dbReference type="GO" id="GO:0005737">
    <property type="term" value="C:cytoplasm"/>
    <property type="evidence" value="ECO:0007669"/>
    <property type="project" value="TreeGrafter"/>
</dbReference>
<dbReference type="Gene3D" id="1.20.1050.10">
    <property type="match status" value="1"/>
</dbReference>
<dbReference type="OrthoDB" id="9795329at2"/>
<keyword evidence="3" id="KW-1185">Reference proteome</keyword>